<keyword evidence="6 14" id="KW-0812">Transmembrane</keyword>
<protein>
    <submittedName>
        <fullName evidence="15">Uncharacterized protein</fullName>
    </submittedName>
</protein>
<keyword evidence="5" id="KW-0963">Cytoplasm</keyword>
<evidence type="ECO:0000256" key="6">
    <source>
        <dbReference type="ARBA" id="ARBA00022692"/>
    </source>
</evidence>
<dbReference type="AlphaFoldDB" id="A0A182YCM7"/>
<comment type="subcellular location">
    <subcellularLocation>
        <location evidence="2">Cell membrane</location>
        <location evidence="2">Sarcolemma</location>
        <topology evidence="2">Single-pass type II membrane protein</topology>
    </subcellularLocation>
    <subcellularLocation>
        <location evidence="1">Cytoplasm</location>
        <location evidence="1">Cytoskeleton</location>
    </subcellularLocation>
</comment>
<dbReference type="EnsemblMetazoa" id="ASTEI06213-RA">
    <property type="protein sequence ID" value="ASTEI06213-PA"/>
    <property type="gene ID" value="ASTEI06213"/>
</dbReference>
<evidence type="ECO:0000256" key="9">
    <source>
        <dbReference type="ARBA" id="ARBA00023136"/>
    </source>
</evidence>
<evidence type="ECO:0000256" key="1">
    <source>
        <dbReference type="ARBA" id="ARBA00004245"/>
    </source>
</evidence>
<evidence type="ECO:0000313" key="16">
    <source>
        <dbReference type="Proteomes" id="UP000076408"/>
    </source>
</evidence>
<evidence type="ECO:0000256" key="2">
    <source>
        <dbReference type="ARBA" id="ARBA00004274"/>
    </source>
</evidence>
<dbReference type="PANTHER" id="PTHR12939:SF10">
    <property type="entry name" value="EG:4F1.1 PROTEIN"/>
    <property type="match status" value="1"/>
</dbReference>
<feature type="compositionally biased region" description="Low complexity" evidence="13">
    <location>
        <begin position="17"/>
        <end position="51"/>
    </location>
</feature>
<dbReference type="GO" id="GO:0016012">
    <property type="term" value="C:sarcoglycan complex"/>
    <property type="evidence" value="ECO:0007669"/>
    <property type="project" value="InterPro"/>
</dbReference>
<evidence type="ECO:0000256" key="10">
    <source>
        <dbReference type="ARBA" id="ARBA00023157"/>
    </source>
</evidence>
<dbReference type="VEuPathDB" id="VectorBase:ASTE003416"/>
<dbReference type="Pfam" id="PF04790">
    <property type="entry name" value="Sarcoglycan_1"/>
    <property type="match status" value="1"/>
</dbReference>
<feature type="compositionally biased region" description="Polar residues" evidence="13">
    <location>
        <begin position="75"/>
        <end position="89"/>
    </location>
</feature>
<evidence type="ECO:0000313" key="15">
    <source>
        <dbReference type="EnsemblMetazoa" id="ASTEI06213-PA"/>
    </source>
</evidence>
<dbReference type="GO" id="GO:0005856">
    <property type="term" value="C:cytoskeleton"/>
    <property type="evidence" value="ECO:0007669"/>
    <property type="project" value="UniProtKB-SubCell"/>
</dbReference>
<feature type="compositionally biased region" description="Polar residues" evidence="13">
    <location>
        <begin position="158"/>
        <end position="173"/>
    </location>
</feature>
<evidence type="ECO:0000256" key="5">
    <source>
        <dbReference type="ARBA" id="ARBA00022490"/>
    </source>
</evidence>
<dbReference type="PANTHER" id="PTHR12939">
    <property type="entry name" value="SARCOGLYCAN"/>
    <property type="match status" value="1"/>
</dbReference>
<keyword evidence="16" id="KW-1185">Reference proteome</keyword>
<keyword evidence="10" id="KW-1015">Disulfide bond</keyword>
<keyword evidence="12" id="KW-0206">Cytoskeleton</keyword>
<reference evidence="16" key="1">
    <citation type="journal article" date="2014" name="Genome Biol.">
        <title>Genome analysis of a major urban malaria vector mosquito, Anopheles stephensi.</title>
        <authorList>
            <person name="Jiang X."/>
            <person name="Peery A."/>
            <person name="Hall A.B."/>
            <person name="Sharma A."/>
            <person name="Chen X.G."/>
            <person name="Waterhouse R.M."/>
            <person name="Komissarov A."/>
            <person name="Riehle M.M."/>
            <person name="Shouche Y."/>
            <person name="Sharakhova M.V."/>
            <person name="Lawson D."/>
            <person name="Pakpour N."/>
            <person name="Arensburger P."/>
            <person name="Davidson V.L."/>
            <person name="Eiglmeier K."/>
            <person name="Emrich S."/>
            <person name="George P."/>
            <person name="Kennedy R.C."/>
            <person name="Mane S.P."/>
            <person name="Maslen G."/>
            <person name="Oringanje C."/>
            <person name="Qi Y."/>
            <person name="Settlage R."/>
            <person name="Tojo M."/>
            <person name="Tubio J.M."/>
            <person name="Unger M.F."/>
            <person name="Wang B."/>
            <person name="Vernick K.D."/>
            <person name="Ribeiro J.M."/>
            <person name="James A.A."/>
            <person name="Michel K."/>
            <person name="Riehle M.A."/>
            <person name="Luckhart S."/>
            <person name="Sharakhov I.V."/>
            <person name="Tu Z."/>
        </authorList>
    </citation>
    <scope>NUCLEOTIDE SEQUENCE [LARGE SCALE GENOMIC DNA]</scope>
    <source>
        <strain evidence="16">Indian</strain>
    </source>
</reference>
<reference evidence="15" key="2">
    <citation type="submission" date="2020-05" db="UniProtKB">
        <authorList>
            <consortium name="EnsemblMetazoa"/>
        </authorList>
    </citation>
    <scope>IDENTIFICATION</scope>
    <source>
        <strain evidence="15">Indian</strain>
    </source>
</reference>
<dbReference type="GO" id="GO:0042383">
    <property type="term" value="C:sarcolemma"/>
    <property type="evidence" value="ECO:0007669"/>
    <property type="project" value="UniProtKB-SubCell"/>
</dbReference>
<comment type="similarity">
    <text evidence="3">Belongs to the sarcoglycan beta/delta/gamma/zeta family.</text>
</comment>
<feature type="transmembrane region" description="Helical" evidence="14">
    <location>
        <begin position="236"/>
        <end position="259"/>
    </location>
</feature>
<dbReference type="STRING" id="30069.A0A182YCM7"/>
<proteinExistence type="inferred from homology"/>
<keyword evidence="7" id="KW-0735">Signal-anchor</keyword>
<keyword evidence="9 14" id="KW-0472">Membrane</keyword>
<evidence type="ECO:0000256" key="12">
    <source>
        <dbReference type="ARBA" id="ARBA00023212"/>
    </source>
</evidence>
<keyword evidence="11" id="KW-0325">Glycoprotein</keyword>
<dbReference type="VEuPathDB" id="VectorBase:ASTEI20_032327"/>
<feature type="compositionally biased region" description="Low complexity" evidence="13">
    <location>
        <begin position="115"/>
        <end position="130"/>
    </location>
</feature>
<dbReference type="VEuPathDB" id="VectorBase:ASTEI06213"/>
<organism evidence="15 16">
    <name type="scientific">Anopheles stephensi</name>
    <name type="common">Indo-Pakistan malaria mosquito</name>
    <dbReference type="NCBI Taxonomy" id="30069"/>
    <lineage>
        <taxon>Eukaryota</taxon>
        <taxon>Metazoa</taxon>
        <taxon>Ecdysozoa</taxon>
        <taxon>Arthropoda</taxon>
        <taxon>Hexapoda</taxon>
        <taxon>Insecta</taxon>
        <taxon>Pterygota</taxon>
        <taxon>Neoptera</taxon>
        <taxon>Endopterygota</taxon>
        <taxon>Diptera</taxon>
        <taxon>Nematocera</taxon>
        <taxon>Culicoidea</taxon>
        <taxon>Culicidae</taxon>
        <taxon>Anophelinae</taxon>
        <taxon>Anopheles</taxon>
    </lineage>
</organism>
<evidence type="ECO:0000256" key="13">
    <source>
        <dbReference type="SAM" id="MobiDB-lite"/>
    </source>
</evidence>
<evidence type="ECO:0000256" key="14">
    <source>
        <dbReference type="SAM" id="Phobius"/>
    </source>
</evidence>
<name>A0A182YCM7_ANOST</name>
<dbReference type="GO" id="GO:0060047">
    <property type="term" value="P:heart contraction"/>
    <property type="evidence" value="ECO:0007669"/>
    <property type="project" value="TreeGrafter"/>
</dbReference>
<dbReference type="Proteomes" id="UP000076408">
    <property type="component" value="Unassembled WGS sequence"/>
</dbReference>
<dbReference type="InterPro" id="IPR006875">
    <property type="entry name" value="Sarcoglycan"/>
</dbReference>
<evidence type="ECO:0000256" key="3">
    <source>
        <dbReference type="ARBA" id="ARBA00007574"/>
    </source>
</evidence>
<feature type="region of interest" description="Disordered" evidence="13">
    <location>
        <begin position="1"/>
        <end position="60"/>
    </location>
</feature>
<sequence length="278" mass="28237">MVANCVGYAGSDLFKRSSTAPETPSQSASPTPSTSSTSPTSANPSTSATEPTKPEPVVRIIPILYPAQPARLIGGTSSYGNAARQNPTDGSPGADNTPVKSPEVTGPTPTPSSLPPTTTTGILKSPLGTPSAGGSGTPSRVSFSTRPATTKPAMAGPSGTNPSNVPATGTSNGVHGRTLPLAKASRSIDPPLPPPVVGGGGEPIPGLQHHSEPGPVGSGGSACRMQLALYGWRKKCLYALIFILMVMIIVNLALTLWIMKVMEFSSVSESKVISTGKE</sequence>
<evidence type="ECO:0000256" key="11">
    <source>
        <dbReference type="ARBA" id="ARBA00023180"/>
    </source>
</evidence>
<evidence type="ECO:0000256" key="4">
    <source>
        <dbReference type="ARBA" id="ARBA00022475"/>
    </source>
</evidence>
<evidence type="ECO:0000256" key="8">
    <source>
        <dbReference type="ARBA" id="ARBA00022989"/>
    </source>
</evidence>
<keyword evidence="4" id="KW-1003">Cell membrane</keyword>
<keyword evidence="8 14" id="KW-1133">Transmembrane helix</keyword>
<feature type="region of interest" description="Disordered" evidence="13">
    <location>
        <begin position="75"/>
        <end position="177"/>
    </location>
</feature>
<accession>A0A182YCM7</accession>
<evidence type="ECO:0000256" key="7">
    <source>
        <dbReference type="ARBA" id="ARBA00022968"/>
    </source>
</evidence>
<dbReference type="InterPro" id="IPR039972">
    <property type="entry name" value="Sarcoglycan_gamma/delta/zeta"/>
</dbReference>